<name>A0A8J8SK53_9RHOB</name>
<organism evidence="1 2">
    <name type="scientific">Falsirhodobacter algicola</name>
    <dbReference type="NCBI Taxonomy" id="2692330"/>
    <lineage>
        <taxon>Bacteria</taxon>
        <taxon>Pseudomonadati</taxon>
        <taxon>Pseudomonadota</taxon>
        <taxon>Alphaproteobacteria</taxon>
        <taxon>Rhodobacterales</taxon>
        <taxon>Paracoccaceae</taxon>
        <taxon>Falsirhodobacter</taxon>
    </lineage>
</organism>
<keyword evidence="2" id="KW-1185">Reference proteome</keyword>
<dbReference type="Pfam" id="PF09550">
    <property type="entry name" value="Phage_TAC_6"/>
    <property type="match status" value="1"/>
</dbReference>
<dbReference type="RefSeq" id="WP_211784405.1">
    <property type="nucleotide sequence ID" value="NZ_CP047289.1"/>
</dbReference>
<protein>
    <submittedName>
        <fullName evidence="1">Phage tail assembly chaperone</fullName>
    </submittedName>
</protein>
<dbReference type="AlphaFoldDB" id="A0A8J8SK53"/>
<gene>
    <name evidence="1" type="ORF">GR316_02025</name>
</gene>
<accession>A0A8J8SK53</accession>
<dbReference type="InterPro" id="IPR011739">
    <property type="entry name" value="GTA_rcc01693"/>
</dbReference>
<reference evidence="1" key="1">
    <citation type="submission" date="2020-01" db="EMBL/GenBank/DDBJ databases">
        <authorList>
            <person name="Yang Y."/>
            <person name="Kwon Y.M."/>
        </authorList>
    </citation>
    <scope>NUCLEOTIDE SEQUENCE</scope>
    <source>
        <strain evidence="1">PG104</strain>
    </source>
</reference>
<dbReference type="InterPro" id="IPR019056">
    <property type="entry name" value="Phage_TAC_6"/>
</dbReference>
<evidence type="ECO:0000313" key="2">
    <source>
        <dbReference type="Proteomes" id="UP000679284"/>
    </source>
</evidence>
<sequence>MIDWPGLMRAGLLGLGLHPDQFWRLTPLELRIMLGAEGSAPLTRARLEELARAFPDDGGHLDRDR</sequence>
<dbReference type="EMBL" id="CP047289">
    <property type="protein sequence ID" value="QUS35156.1"/>
    <property type="molecule type" value="Genomic_DNA"/>
</dbReference>
<proteinExistence type="predicted"/>
<evidence type="ECO:0000313" key="1">
    <source>
        <dbReference type="EMBL" id="QUS35156.1"/>
    </source>
</evidence>
<dbReference type="KEGG" id="fap:GR316_02025"/>
<dbReference type="Proteomes" id="UP000679284">
    <property type="component" value="Chromosome"/>
</dbReference>
<dbReference type="NCBIfam" id="TIGR02216">
    <property type="entry name" value="phage_TIGR02216"/>
    <property type="match status" value="1"/>
</dbReference>